<evidence type="ECO:0000313" key="2">
    <source>
        <dbReference type="EMBL" id="PFH47505.1"/>
    </source>
</evidence>
<organism evidence="2 3">
    <name type="scientific">Amanita thiersii Skay4041</name>
    <dbReference type="NCBI Taxonomy" id="703135"/>
    <lineage>
        <taxon>Eukaryota</taxon>
        <taxon>Fungi</taxon>
        <taxon>Dikarya</taxon>
        <taxon>Basidiomycota</taxon>
        <taxon>Agaricomycotina</taxon>
        <taxon>Agaricomycetes</taxon>
        <taxon>Agaricomycetidae</taxon>
        <taxon>Agaricales</taxon>
        <taxon>Pluteineae</taxon>
        <taxon>Amanitaceae</taxon>
        <taxon>Amanita</taxon>
    </lineage>
</organism>
<gene>
    <name evidence="2" type="ORF">AMATHDRAFT_6685</name>
</gene>
<feature type="compositionally biased region" description="Low complexity" evidence="1">
    <location>
        <begin position="34"/>
        <end position="61"/>
    </location>
</feature>
<name>A0A2A9N9B1_9AGAR</name>
<proteinExistence type="predicted"/>
<dbReference type="EMBL" id="KZ302108">
    <property type="protein sequence ID" value="PFH47505.1"/>
    <property type="molecule type" value="Genomic_DNA"/>
</dbReference>
<dbReference type="AlphaFoldDB" id="A0A2A9N9B1"/>
<keyword evidence="3" id="KW-1185">Reference proteome</keyword>
<feature type="compositionally biased region" description="Low complexity" evidence="1">
    <location>
        <begin position="116"/>
        <end position="126"/>
    </location>
</feature>
<dbReference type="Proteomes" id="UP000242287">
    <property type="component" value="Unassembled WGS sequence"/>
</dbReference>
<feature type="compositionally biased region" description="Low complexity" evidence="1">
    <location>
        <begin position="178"/>
        <end position="189"/>
    </location>
</feature>
<feature type="region of interest" description="Disordered" evidence="1">
    <location>
        <begin position="30"/>
        <end position="61"/>
    </location>
</feature>
<accession>A0A2A9N9B1</accession>
<feature type="region of interest" description="Disordered" evidence="1">
    <location>
        <begin position="78"/>
        <end position="201"/>
    </location>
</feature>
<evidence type="ECO:0000313" key="3">
    <source>
        <dbReference type="Proteomes" id="UP000242287"/>
    </source>
</evidence>
<reference evidence="2 3" key="1">
    <citation type="submission" date="2014-02" db="EMBL/GenBank/DDBJ databases">
        <title>Transposable element dynamics among asymbiotic and ectomycorrhizal Amanita fungi.</title>
        <authorList>
            <consortium name="DOE Joint Genome Institute"/>
            <person name="Hess J."/>
            <person name="Skrede I."/>
            <person name="Wolfe B."/>
            <person name="LaButti K."/>
            <person name="Ohm R.A."/>
            <person name="Grigoriev I.V."/>
            <person name="Pringle A."/>
        </authorList>
    </citation>
    <scope>NUCLEOTIDE SEQUENCE [LARGE SCALE GENOMIC DNA]</scope>
    <source>
        <strain evidence="2 3">SKay4041</strain>
    </source>
</reference>
<feature type="region of interest" description="Disordered" evidence="1">
    <location>
        <begin position="225"/>
        <end position="253"/>
    </location>
</feature>
<evidence type="ECO:0000256" key="1">
    <source>
        <dbReference type="SAM" id="MobiDB-lite"/>
    </source>
</evidence>
<sequence length="253" mass="28113">MPFLENASGVNIQGGIKMQEIHGNLYNSRDMTINKNKNSHNTNSNNTSGSHNSSSTSGSHNTLRSSIMTILPIAGYQEDCPSHRPWSTPGPPDSALFNQQQYPQPQSQSIPRHYGSPNNSNNQSQQLTYQGQSVSPNFNNHNQMPPSQQGRSQNPQHDTDFQQQTYHHSQFGQQGHEGSSTGSYGNSSTRPKYSAYGNTPAMTDSYPQQNISNVSNRIPFLYGYSNASTQNHNPSPPNRMSADVIFPEQQQRR</sequence>
<feature type="compositionally biased region" description="Polar residues" evidence="1">
    <location>
        <begin position="127"/>
        <end position="177"/>
    </location>
</feature>
<feature type="compositionally biased region" description="Low complexity" evidence="1">
    <location>
        <begin position="99"/>
        <end position="109"/>
    </location>
</feature>
<protein>
    <submittedName>
        <fullName evidence="2">Uncharacterized protein</fullName>
    </submittedName>
</protein>